<reference evidence="3 4" key="1">
    <citation type="submission" date="2019-02" db="EMBL/GenBank/DDBJ databases">
        <title>Genomic Encyclopedia of Type Strains, Phase IV (KMG-IV): sequencing the most valuable type-strain genomes for metagenomic binning, comparative biology and taxonomic classification.</title>
        <authorList>
            <person name="Goeker M."/>
        </authorList>
    </citation>
    <scope>NUCLEOTIDE SEQUENCE [LARGE SCALE GENOMIC DNA]</scope>
    <source>
        <strain evidence="3 4">DSM 45622</strain>
    </source>
</reference>
<dbReference type="GO" id="GO:0043709">
    <property type="term" value="P:cell adhesion involved in single-species biofilm formation"/>
    <property type="evidence" value="ECO:0007669"/>
    <property type="project" value="TreeGrafter"/>
</dbReference>
<dbReference type="InterPro" id="IPR050469">
    <property type="entry name" value="Diguanylate_Cyclase"/>
</dbReference>
<proteinExistence type="predicted"/>
<dbReference type="InterPro" id="IPR000160">
    <property type="entry name" value="GGDEF_dom"/>
</dbReference>
<dbReference type="CDD" id="cd01949">
    <property type="entry name" value="GGDEF"/>
    <property type="match status" value="1"/>
</dbReference>
<gene>
    <name evidence="3" type="ORF">EV189_0338</name>
</gene>
<keyword evidence="1" id="KW-0472">Membrane</keyword>
<dbReference type="SUPFAM" id="SSF55073">
    <property type="entry name" value="Nucleotide cyclase"/>
    <property type="match status" value="1"/>
</dbReference>
<organism evidence="3 4">
    <name type="scientific">Motilibacter rhizosphaerae</name>
    <dbReference type="NCBI Taxonomy" id="598652"/>
    <lineage>
        <taxon>Bacteria</taxon>
        <taxon>Bacillati</taxon>
        <taxon>Actinomycetota</taxon>
        <taxon>Actinomycetes</taxon>
        <taxon>Motilibacterales</taxon>
        <taxon>Motilibacteraceae</taxon>
        <taxon>Motilibacter</taxon>
    </lineage>
</organism>
<dbReference type="InterPro" id="IPR029787">
    <property type="entry name" value="Nucleotide_cyclase"/>
</dbReference>
<dbReference type="NCBIfam" id="TIGR00254">
    <property type="entry name" value="GGDEF"/>
    <property type="match status" value="1"/>
</dbReference>
<keyword evidence="4" id="KW-1185">Reference proteome</keyword>
<dbReference type="GO" id="GO:0005886">
    <property type="term" value="C:plasma membrane"/>
    <property type="evidence" value="ECO:0007669"/>
    <property type="project" value="TreeGrafter"/>
</dbReference>
<dbReference type="OrthoDB" id="23692at2"/>
<evidence type="ECO:0000313" key="3">
    <source>
        <dbReference type="EMBL" id="RZS91105.1"/>
    </source>
</evidence>
<protein>
    <submittedName>
        <fullName evidence="3">Diguanylate cyclase (GGDEF)-like protein</fullName>
    </submittedName>
</protein>
<feature type="transmembrane region" description="Helical" evidence="1">
    <location>
        <begin position="56"/>
        <end position="77"/>
    </location>
</feature>
<dbReference type="InterPro" id="IPR043128">
    <property type="entry name" value="Rev_trsase/Diguanyl_cyclase"/>
</dbReference>
<dbReference type="RefSeq" id="WP_130491213.1">
    <property type="nucleotide sequence ID" value="NZ_SGXD01000001.1"/>
</dbReference>
<feature type="transmembrane region" description="Helical" evidence="1">
    <location>
        <begin position="84"/>
        <end position="103"/>
    </location>
</feature>
<accession>A0A4Q7NVB7</accession>
<keyword evidence="1" id="KW-0812">Transmembrane</keyword>
<dbReference type="GO" id="GO:0052621">
    <property type="term" value="F:diguanylate cyclase activity"/>
    <property type="evidence" value="ECO:0007669"/>
    <property type="project" value="TreeGrafter"/>
</dbReference>
<dbReference type="PANTHER" id="PTHR45138">
    <property type="entry name" value="REGULATORY COMPONENTS OF SENSORY TRANSDUCTION SYSTEM"/>
    <property type="match status" value="1"/>
</dbReference>
<dbReference type="Gene3D" id="3.30.70.270">
    <property type="match status" value="1"/>
</dbReference>
<evidence type="ECO:0000256" key="1">
    <source>
        <dbReference type="SAM" id="Phobius"/>
    </source>
</evidence>
<evidence type="ECO:0000313" key="4">
    <source>
        <dbReference type="Proteomes" id="UP000293638"/>
    </source>
</evidence>
<dbReference type="AlphaFoldDB" id="A0A4Q7NVB7"/>
<dbReference type="SUPFAM" id="SSF55781">
    <property type="entry name" value="GAF domain-like"/>
    <property type="match status" value="1"/>
</dbReference>
<dbReference type="GO" id="GO:1902201">
    <property type="term" value="P:negative regulation of bacterial-type flagellum-dependent cell motility"/>
    <property type="evidence" value="ECO:0007669"/>
    <property type="project" value="TreeGrafter"/>
</dbReference>
<sequence>MLSGSRVLALLRRAAASPDDEDERRRAGRLARVLFVSSGLLGGILLPWMPPDLSRPVGVTCVLLSVGTGLLCGALPWERWPRTALLAVPAAALGMILLLGGYVDGALDFYALFLPMLTIFMGSVFRPGTSLLQWPVVVSLSSLTLLGAQPVRFAPYLVTITTLGTAAGEMLALSRRNEVRTLEATRELLGVVSRLGQADSVEEVLAVTRSAAARLARAESGALLLVPLPQAPSLPRGWSPLAAEAVAAGKRTSRELADSTYALAVPVPGEDGAVLGALVVVGPAGWVAGRSALRALDLLAIEVGRALVRVRALEELAQQARTDPLTGLGNRAVLDERLAALAEGDLVVLCDLDHFKRVNDVHGHAAGDVVLQAFADVLRRLVRPGDEVVRYGGEEFALVLPGRGTAAAAEDLLAALRAAWRATDPLATFSAGVAVHAGGAEPRRTVAAADRALYDAKEAGRDRYRVAVGAAR</sequence>
<feature type="domain" description="GGDEF" evidence="2">
    <location>
        <begin position="343"/>
        <end position="469"/>
    </location>
</feature>
<dbReference type="PROSITE" id="PS50887">
    <property type="entry name" value="GGDEF"/>
    <property type="match status" value="1"/>
</dbReference>
<keyword evidence="1" id="KW-1133">Transmembrane helix</keyword>
<feature type="transmembrane region" description="Helical" evidence="1">
    <location>
        <begin position="30"/>
        <end position="50"/>
    </location>
</feature>
<name>A0A4Q7NVB7_9ACTN</name>
<dbReference type="EMBL" id="SGXD01000001">
    <property type="protein sequence ID" value="RZS91105.1"/>
    <property type="molecule type" value="Genomic_DNA"/>
</dbReference>
<evidence type="ECO:0000259" key="2">
    <source>
        <dbReference type="PROSITE" id="PS50887"/>
    </source>
</evidence>
<dbReference type="PANTHER" id="PTHR45138:SF9">
    <property type="entry name" value="DIGUANYLATE CYCLASE DGCM-RELATED"/>
    <property type="match status" value="1"/>
</dbReference>
<comment type="caution">
    <text evidence="3">The sequence shown here is derived from an EMBL/GenBank/DDBJ whole genome shotgun (WGS) entry which is preliminary data.</text>
</comment>
<dbReference type="SMART" id="SM00267">
    <property type="entry name" value="GGDEF"/>
    <property type="match status" value="1"/>
</dbReference>
<dbReference type="Pfam" id="PF00990">
    <property type="entry name" value="GGDEF"/>
    <property type="match status" value="1"/>
</dbReference>
<dbReference type="Proteomes" id="UP000293638">
    <property type="component" value="Unassembled WGS sequence"/>
</dbReference>